<gene>
    <name evidence="1" type="ORF">Cfor_07996</name>
</gene>
<keyword evidence="2" id="KW-1185">Reference proteome</keyword>
<dbReference type="EMBL" id="BLKM01000841">
    <property type="protein sequence ID" value="GFG38973.1"/>
    <property type="molecule type" value="Genomic_DNA"/>
</dbReference>
<protein>
    <recommendedName>
        <fullName evidence="3">EGF-like domain-containing protein</fullName>
    </recommendedName>
</protein>
<dbReference type="FunCoup" id="A0A6L2Q268">
    <property type="interactions" value="6"/>
</dbReference>
<evidence type="ECO:0000313" key="2">
    <source>
        <dbReference type="Proteomes" id="UP000502823"/>
    </source>
</evidence>
<evidence type="ECO:0008006" key="3">
    <source>
        <dbReference type="Google" id="ProtNLM"/>
    </source>
</evidence>
<comment type="caution">
    <text evidence="1">The sequence shown here is derived from an EMBL/GenBank/DDBJ whole genome shotgun (WGS) entry which is preliminary data.</text>
</comment>
<accession>A0A6L2Q268</accession>
<feature type="non-terminal residue" evidence="1">
    <location>
        <position position="121"/>
    </location>
</feature>
<proteinExistence type="predicted"/>
<dbReference type="AlphaFoldDB" id="A0A6L2Q268"/>
<dbReference type="InParanoid" id="A0A6L2Q268"/>
<evidence type="ECO:0000313" key="1">
    <source>
        <dbReference type="EMBL" id="GFG38973.1"/>
    </source>
</evidence>
<dbReference type="OrthoDB" id="8193455at2759"/>
<dbReference type="Proteomes" id="UP000502823">
    <property type="component" value="Unassembled WGS sequence"/>
</dbReference>
<name>A0A6L2Q268_COPFO</name>
<organism evidence="1 2">
    <name type="scientific">Coptotermes formosanus</name>
    <name type="common">Formosan subterranean termite</name>
    <dbReference type="NCBI Taxonomy" id="36987"/>
    <lineage>
        <taxon>Eukaryota</taxon>
        <taxon>Metazoa</taxon>
        <taxon>Ecdysozoa</taxon>
        <taxon>Arthropoda</taxon>
        <taxon>Hexapoda</taxon>
        <taxon>Insecta</taxon>
        <taxon>Pterygota</taxon>
        <taxon>Neoptera</taxon>
        <taxon>Polyneoptera</taxon>
        <taxon>Dictyoptera</taxon>
        <taxon>Blattodea</taxon>
        <taxon>Blattoidea</taxon>
        <taxon>Termitoidae</taxon>
        <taxon>Rhinotermitidae</taxon>
        <taxon>Coptotermes</taxon>
    </lineage>
</organism>
<reference evidence="2" key="1">
    <citation type="submission" date="2020-01" db="EMBL/GenBank/DDBJ databases">
        <title>Draft genome sequence of the Termite Coptotermes fromosanus.</title>
        <authorList>
            <person name="Itakura S."/>
            <person name="Yosikawa Y."/>
            <person name="Umezawa K."/>
        </authorList>
    </citation>
    <scope>NUCLEOTIDE SEQUENCE [LARGE SCALE GENOMIC DNA]</scope>
</reference>
<sequence>MQMNVGKDNNIFGDELFKAFIVVLFRAVSGKECESNENCRGIANTTCMKHPEDNKKRCLCGEKKSPHNGACHHSKQGLHLKCNVDDDCIRDAVCKVPTNSSNGSRMCECKEGYEEEDHECS</sequence>